<keyword evidence="1" id="KW-0808">Transferase</keyword>
<name>A0A9X2FFH7_9BACT</name>
<comment type="caution">
    <text evidence="1">The sequence shown here is derived from an EMBL/GenBank/DDBJ whole genome shotgun (WGS) entry which is preliminary data.</text>
</comment>
<dbReference type="InterPro" id="IPR001451">
    <property type="entry name" value="Hexapep"/>
</dbReference>
<dbReference type="CDD" id="cd04647">
    <property type="entry name" value="LbH_MAT_like"/>
    <property type="match status" value="1"/>
</dbReference>
<dbReference type="PANTHER" id="PTHR23416">
    <property type="entry name" value="SIALIC ACID SYNTHASE-RELATED"/>
    <property type="match status" value="1"/>
</dbReference>
<dbReference type="InterPro" id="IPR011004">
    <property type="entry name" value="Trimer_LpxA-like_sf"/>
</dbReference>
<dbReference type="InterPro" id="IPR051159">
    <property type="entry name" value="Hexapeptide_acetyltransf"/>
</dbReference>
<reference evidence="1" key="1">
    <citation type="submission" date="2022-06" db="EMBL/GenBank/DDBJ databases">
        <title>Aeoliella straminimaris, a novel planctomycete from sediments.</title>
        <authorList>
            <person name="Vitorino I.R."/>
            <person name="Lage O.M."/>
        </authorList>
    </citation>
    <scope>NUCLEOTIDE SEQUENCE</scope>
    <source>
        <strain evidence="1">ICT_H6.2</strain>
    </source>
</reference>
<gene>
    <name evidence="1" type="ORF">NG895_12535</name>
</gene>
<evidence type="ECO:0000313" key="1">
    <source>
        <dbReference type="EMBL" id="MCO6044736.1"/>
    </source>
</evidence>
<organism evidence="1 2">
    <name type="scientific">Aeoliella straminimaris</name>
    <dbReference type="NCBI Taxonomy" id="2954799"/>
    <lineage>
        <taxon>Bacteria</taxon>
        <taxon>Pseudomonadati</taxon>
        <taxon>Planctomycetota</taxon>
        <taxon>Planctomycetia</taxon>
        <taxon>Pirellulales</taxon>
        <taxon>Lacipirellulaceae</taxon>
        <taxon>Aeoliella</taxon>
    </lineage>
</organism>
<dbReference type="EMBL" id="JAMXLR010000038">
    <property type="protein sequence ID" value="MCO6044736.1"/>
    <property type="molecule type" value="Genomic_DNA"/>
</dbReference>
<protein>
    <submittedName>
        <fullName evidence="1">Acyltransferase</fullName>
    </submittedName>
</protein>
<dbReference type="Proteomes" id="UP001155241">
    <property type="component" value="Unassembled WGS sequence"/>
</dbReference>
<dbReference type="SUPFAM" id="SSF51161">
    <property type="entry name" value="Trimeric LpxA-like enzymes"/>
    <property type="match status" value="1"/>
</dbReference>
<dbReference type="AlphaFoldDB" id="A0A9X2FFH7"/>
<proteinExistence type="predicted"/>
<dbReference type="GO" id="GO:0016746">
    <property type="term" value="F:acyltransferase activity"/>
    <property type="evidence" value="ECO:0007669"/>
    <property type="project" value="UniProtKB-KW"/>
</dbReference>
<dbReference type="Pfam" id="PF00132">
    <property type="entry name" value="Hexapep"/>
    <property type="match status" value="1"/>
</dbReference>
<sequence length="190" mass="20809">MSNPQLIEGDWFDGVIPSNTSIDSDAYVESTYSFHCFESTRTIGLTLGPGVGVYRQTVFDAGPHAQIEVGSYSMLNGVRIVCDSQITIGSHCLLAWNVILMDTRRAPYDRNARRQLISLAIENDFRWPTDQVAAERITVADNVWVGFDCIVLPGVSIGEGSVIGARSVVYDNIPPYSVAVGNPARVVRQL</sequence>
<dbReference type="RefSeq" id="WP_252852852.1">
    <property type="nucleotide sequence ID" value="NZ_JAMXLR010000038.1"/>
</dbReference>
<keyword evidence="2" id="KW-1185">Reference proteome</keyword>
<dbReference type="Gene3D" id="2.160.10.10">
    <property type="entry name" value="Hexapeptide repeat proteins"/>
    <property type="match status" value="1"/>
</dbReference>
<accession>A0A9X2FFH7</accession>
<evidence type="ECO:0000313" key="2">
    <source>
        <dbReference type="Proteomes" id="UP001155241"/>
    </source>
</evidence>
<keyword evidence="1" id="KW-0012">Acyltransferase</keyword>